<dbReference type="InterPro" id="IPR002818">
    <property type="entry name" value="DJ-1/PfpI"/>
</dbReference>
<reference evidence="3 4" key="1">
    <citation type="submission" date="2019-07" db="EMBL/GenBank/DDBJ databases">
        <title>Whole genome shotgun sequence of Oceanithermus desulfurans NBRC 100063.</title>
        <authorList>
            <person name="Hosoyama A."/>
            <person name="Uohara A."/>
            <person name="Ohji S."/>
            <person name="Ichikawa N."/>
        </authorList>
    </citation>
    <scope>NUCLEOTIDE SEQUENCE [LARGE SCALE GENOMIC DNA]</scope>
    <source>
        <strain evidence="3 4">NBRC 100063</strain>
    </source>
</reference>
<dbReference type="GO" id="GO:0008233">
    <property type="term" value="F:peptidase activity"/>
    <property type="evidence" value="ECO:0007669"/>
    <property type="project" value="UniProtKB-KW"/>
</dbReference>
<dbReference type="InterPro" id="IPR029062">
    <property type="entry name" value="Class_I_gatase-like"/>
</dbReference>
<dbReference type="Pfam" id="PF01965">
    <property type="entry name" value="DJ-1_PfpI"/>
    <property type="match status" value="1"/>
</dbReference>
<dbReference type="RefSeq" id="WP_147148062.1">
    <property type="nucleotide sequence ID" value="NZ_BJXN01000013.1"/>
</dbReference>
<name>A0A511RL29_9DEIN</name>
<gene>
    <name evidence="3" type="ORF">ODE01S_18080</name>
</gene>
<organism evidence="3 4">
    <name type="scientific">Oceanithermus desulfurans NBRC 100063</name>
    <dbReference type="NCBI Taxonomy" id="1227550"/>
    <lineage>
        <taxon>Bacteria</taxon>
        <taxon>Thermotogati</taxon>
        <taxon>Deinococcota</taxon>
        <taxon>Deinococci</taxon>
        <taxon>Thermales</taxon>
        <taxon>Thermaceae</taxon>
        <taxon>Oceanithermus</taxon>
    </lineage>
</organism>
<dbReference type="NCBIfam" id="TIGR01382">
    <property type="entry name" value="PfpI"/>
    <property type="match status" value="1"/>
</dbReference>
<evidence type="ECO:0000313" key="3">
    <source>
        <dbReference type="EMBL" id="GEM90374.1"/>
    </source>
</evidence>
<dbReference type="OrthoDB" id="9800516at2"/>
<dbReference type="CDD" id="cd03134">
    <property type="entry name" value="GATase1_PfpI_like"/>
    <property type="match status" value="1"/>
</dbReference>
<keyword evidence="3" id="KW-0645">Protease</keyword>
<dbReference type="PANTHER" id="PTHR42733:SF13">
    <property type="entry name" value="DJ-1_PFPI DOMAIN-CONTAINING PROTEIN"/>
    <property type="match status" value="1"/>
</dbReference>
<dbReference type="AlphaFoldDB" id="A0A511RL29"/>
<protein>
    <submittedName>
        <fullName evidence="3">Protease</fullName>
    </submittedName>
</protein>
<evidence type="ECO:0000313" key="4">
    <source>
        <dbReference type="Proteomes" id="UP000321827"/>
    </source>
</evidence>
<dbReference type="GO" id="GO:0006508">
    <property type="term" value="P:proteolysis"/>
    <property type="evidence" value="ECO:0007669"/>
    <property type="project" value="UniProtKB-KW"/>
</dbReference>
<evidence type="ECO:0000259" key="2">
    <source>
        <dbReference type="Pfam" id="PF01965"/>
    </source>
</evidence>
<comment type="similarity">
    <text evidence="1">Belongs to the peptidase C56 family.</text>
</comment>
<dbReference type="Proteomes" id="UP000321827">
    <property type="component" value="Unassembled WGS sequence"/>
</dbReference>
<comment type="caution">
    <text evidence="3">The sequence shown here is derived from an EMBL/GenBank/DDBJ whole genome shotgun (WGS) entry which is preliminary data.</text>
</comment>
<feature type="domain" description="DJ-1/PfpI" evidence="2">
    <location>
        <begin position="1"/>
        <end position="163"/>
    </location>
</feature>
<keyword evidence="3" id="KW-0378">Hydrolase</keyword>
<evidence type="ECO:0000256" key="1">
    <source>
        <dbReference type="ARBA" id="ARBA00008542"/>
    </source>
</evidence>
<dbReference type="PANTHER" id="PTHR42733">
    <property type="entry name" value="DJ-1 PROTEIN"/>
    <property type="match status" value="1"/>
</dbReference>
<dbReference type="PROSITE" id="PS51276">
    <property type="entry name" value="PEPTIDASE_C56_PFPI"/>
    <property type="match status" value="1"/>
</dbReference>
<proteinExistence type="inferred from homology"/>
<sequence>MKVGILIEELFDEREFIYPFYRVQESGLEPLVIGPESRGYKAKSGWMARATAAASEVRASELAGLVIPGGYAPDRLRRSEAVLELVRAVDEAGKPLAAICHAGWVLISAGVIRGRRLTGYRSIKDDLTNAGAQYVDEPVVISGNLITSRGPGDLPAWARAFVEAVKQYS</sequence>
<dbReference type="EMBL" id="BJXN01000013">
    <property type="protein sequence ID" value="GEM90374.1"/>
    <property type="molecule type" value="Genomic_DNA"/>
</dbReference>
<dbReference type="InterPro" id="IPR006286">
    <property type="entry name" value="C56_PfpI-like"/>
</dbReference>
<dbReference type="SUPFAM" id="SSF52317">
    <property type="entry name" value="Class I glutamine amidotransferase-like"/>
    <property type="match status" value="1"/>
</dbReference>
<dbReference type="Gene3D" id="3.40.50.880">
    <property type="match status" value="1"/>
</dbReference>
<accession>A0A511RL29</accession>